<evidence type="ECO:0000313" key="2">
    <source>
        <dbReference type="EMBL" id="SVB45917.1"/>
    </source>
</evidence>
<dbReference type="InterPro" id="IPR001206">
    <property type="entry name" value="Diacylglycerol_kinase_cat_dom"/>
</dbReference>
<proteinExistence type="predicted"/>
<dbReference type="AlphaFoldDB" id="A0A382E7T2"/>
<name>A0A382E7T2_9ZZZZ</name>
<feature type="non-terminal residue" evidence="2">
    <location>
        <position position="1"/>
    </location>
</feature>
<accession>A0A382E7T2</accession>
<dbReference type="PANTHER" id="PTHR12358:SF54">
    <property type="entry name" value="SPHINGOSINE KINASE RELATED PROTEIN"/>
    <property type="match status" value="1"/>
</dbReference>
<dbReference type="GO" id="GO:0016301">
    <property type="term" value="F:kinase activity"/>
    <property type="evidence" value="ECO:0007669"/>
    <property type="project" value="InterPro"/>
</dbReference>
<dbReference type="InterPro" id="IPR016064">
    <property type="entry name" value="NAD/diacylglycerol_kinase_sf"/>
</dbReference>
<dbReference type="SUPFAM" id="SSF111331">
    <property type="entry name" value="NAD kinase/diacylglycerol kinase-like"/>
    <property type="match status" value="1"/>
</dbReference>
<feature type="non-terminal residue" evidence="2">
    <location>
        <position position="116"/>
    </location>
</feature>
<dbReference type="InterPro" id="IPR017438">
    <property type="entry name" value="ATP-NAD_kinase_N"/>
</dbReference>
<dbReference type="Gene3D" id="3.40.50.10330">
    <property type="entry name" value="Probable inorganic polyphosphate/atp-NAD kinase, domain 1"/>
    <property type="match status" value="1"/>
</dbReference>
<evidence type="ECO:0000259" key="1">
    <source>
        <dbReference type="PROSITE" id="PS50146"/>
    </source>
</evidence>
<gene>
    <name evidence="2" type="ORF">METZ01_LOCUS198771</name>
</gene>
<dbReference type="SMART" id="SM00046">
    <property type="entry name" value="DAGKc"/>
    <property type="match status" value="1"/>
</dbReference>
<dbReference type="PANTHER" id="PTHR12358">
    <property type="entry name" value="SPHINGOSINE KINASE"/>
    <property type="match status" value="1"/>
</dbReference>
<dbReference type="Pfam" id="PF00781">
    <property type="entry name" value="DAGK_cat"/>
    <property type="match status" value="1"/>
</dbReference>
<dbReference type="InterPro" id="IPR050187">
    <property type="entry name" value="Lipid_Phosphate_FormReg"/>
</dbReference>
<protein>
    <recommendedName>
        <fullName evidence="1">DAGKc domain-containing protein</fullName>
    </recommendedName>
</protein>
<sequence length="116" mass="11938">VKKTVVLINPTSGSGKGGRTWEKLQKSRPDLASARVICCNALDKARGELTDTLSGDVRRLIVIGGDGTFHSAADQLLASGLADQVAIGLIPAGTGSDYARIAGLSGNPLKALARIL</sequence>
<reference evidence="2" key="1">
    <citation type="submission" date="2018-05" db="EMBL/GenBank/DDBJ databases">
        <authorList>
            <person name="Lanie J.A."/>
            <person name="Ng W.-L."/>
            <person name="Kazmierczak K.M."/>
            <person name="Andrzejewski T.M."/>
            <person name="Davidsen T.M."/>
            <person name="Wayne K.J."/>
            <person name="Tettelin H."/>
            <person name="Glass J.I."/>
            <person name="Rusch D."/>
            <person name="Podicherti R."/>
            <person name="Tsui H.-C.T."/>
            <person name="Winkler M.E."/>
        </authorList>
    </citation>
    <scope>NUCLEOTIDE SEQUENCE</scope>
</reference>
<dbReference type="PROSITE" id="PS50146">
    <property type="entry name" value="DAGK"/>
    <property type="match status" value="1"/>
</dbReference>
<organism evidence="2">
    <name type="scientific">marine metagenome</name>
    <dbReference type="NCBI Taxonomy" id="408172"/>
    <lineage>
        <taxon>unclassified sequences</taxon>
        <taxon>metagenomes</taxon>
        <taxon>ecological metagenomes</taxon>
    </lineage>
</organism>
<feature type="domain" description="DAGKc" evidence="1">
    <location>
        <begin position="1"/>
        <end position="116"/>
    </location>
</feature>
<dbReference type="EMBL" id="UINC01042798">
    <property type="protein sequence ID" value="SVB45917.1"/>
    <property type="molecule type" value="Genomic_DNA"/>
</dbReference>